<keyword evidence="7" id="KW-0238">DNA-binding</keyword>
<dbReference type="FunFam" id="3.30.50.10:FF:000030">
    <property type="entry name" value="Nuclear Hormone Receptor family"/>
    <property type="match status" value="1"/>
</dbReference>
<evidence type="ECO:0000259" key="12">
    <source>
        <dbReference type="PROSITE" id="PS51030"/>
    </source>
</evidence>
<proteinExistence type="inferred from homology"/>
<feature type="region of interest" description="Disordered" evidence="11">
    <location>
        <begin position="397"/>
        <end position="420"/>
    </location>
</feature>
<feature type="compositionally biased region" description="Polar residues" evidence="11">
    <location>
        <begin position="9"/>
        <end position="21"/>
    </location>
</feature>
<dbReference type="PROSITE" id="PS51843">
    <property type="entry name" value="NR_LBD"/>
    <property type="match status" value="1"/>
</dbReference>
<dbReference type="InterPro" id="IPR035500">
    <property type="entry name" value="NHR-like_dom_sf"/>
</dbReference>
<keyword evidence="9" id="KW-0675">Receptor</keyword>
<dbReference type="GO" id="GO:0000978">
    <property type="term" value="F:RNA polymerase II cis-regulatory region sequence-specific DNA binding"/>
    <property type="evidence" value="ECO:0007669"/>
    <property type="project" value="InterPro"/>
</dbReference>
<feature type="region of interest" description="Disordered" evidence="11">
    <location>
        <begin position="59"/>
        <end position="86"/>
    </location>
</feature>
<reference evidence="15" key="1">
    <citation type="submission" date="2023-03" db="UniProtKB">
        <authorList>
            <consortium name="WormBaseParasite"/>
        </authorList>
    </citation>
    <scope>IDENTIFICATION</scope>
</reference>
<dbReference type="PROSITE" id="PS00031">
    <property type="entry name" value="NUCLEAR_REC_DBD_1"/>
    <property type="match status" value="1"/>
</dbReference>
<feature type="compositionally biased region" description="Polar residues" evidence="11">
    <location>
        <begin position="205"/>
        <end position="225"/>
    </location>
</feature>
<dbReference type="PANTHER" id="PTHR24083">
    <property type="entry name" value="NUCLEAR HORMONE RECEPTOR"/>
    <property type="match status" value="1"/>
</dbReference>
<dbReference type="GO" id="GO:0003700">
    <property type="term" value="F:DNA-binding transcription factor activity"/>
    <property type="evidence" value="ECO:0007669"/>
    <property type="project" value="InterPro"/>
</dbReference>
<dbReference type="InterPro" id="IPR050274">
    <property type="entry name" value="Nuclear_hormone_rcpt_NR2"/>
</dbReference>
<dbReference type="InterPro" id="IPR000536">
    <property type="entry name" value="Nucl_hrmn_rcpt_lig-bd"/>
</dbReference>
<dbReference type="Proteomes" id="UP000036681">
    <property type="component" value="Unplaced"/>
</dbReference>
<dbReference type="GO" id="GO:0008270">
    <property type="term" value="F:zinc ion binding"/>
    <property type="evidence" value="ECO:0007669"/>
    <property type="project" value="UniProtKB-KW"/>
</dbReference>
<dbReference type="InterPro" id="IPR049636">
    <property type="entry name" value="HNF4-like_DBD"/>
</dbReference>
<dbReference type="Gene3D" id="1.10.565.10">
    <property type="entry name" value="Retinoid X Receptor"/>
    <property type="match status" value="1"/>
</dbReference>
<evidence type="ECO:0000256" key="11">
    <source>
        <dbReference type="SAM" id="MobiDB-lite"/>
    </source>
</evidence>
<dbReference type="InterPro" id="IPR013088">
    <property type="entry name" value="Znf_NHR/GATA"/>
</dbReference>
<evidence type="ECO:0000256" key="4">
    <source>
        <dbReference type="ARBA" id="ARBA00022771"/>
    </source>
</evidence>
<keyword evidence="3" id="KW-0479">Metal-binding</keyword>
<sequence>MIEVIRHTSGYSGSPQQSSKLDPTLFMDTSPVFPQSIYTATPSNRSVEMMVATADALRQLPSTSTEHDSKVKVKRSSKKDKPGRREKIPEGTLCVVCSDLASGIHYSVASCNGCKTFFRRALVNKQAFQCQFSDDCIVDKSVRCGCRSCRLKKCFQMGMNPNAIQHDRDKIRYTKRAKKIKEEGAMEISDITNGKAGFMKEEADSPQSNQTADEMANMSSPSSSLAGHGPGSNAPSFDHEIHDIQALDILALIKFGLGSSGETEMSAVLTDLLILERKINDVRCANRFPPHTSVASCMYDRRLLDDDAWVSTYSTPLSPAFNPIPCDRESMRAWFVKDLTLMIEWAKCLPQMGQLLLNDKVRGVDTFQLALIKAFAPVFPLIQLAYFSCTHESRRRSSTESPIDESFSSPSGVTSSTSRLSLESNGGAELAFMARTVDRTPTLDRLWYPDGRYLEREDLDTNSAASNKKELPINALLIDGVCHQMLRLRLSESHVVLYKLMLFFNPGTSVCLLFADADGLSSTGKSTIESERVKLLNYLYVQIIQDRAGKQGTELYSNILLMTTTLIRVASFLKRTFDISHIFGPADDLIDQLIIVGL</sequence>
<organism evidence="14 15">
    <name type="scientific">Ascaris lumbricoides</name>
    <name type="common">Giant roundworm</name>
    <dbReference type="NCBI Taxonomy" id="6252"/>
    <lineage>
        <taxon>Eukaryota</taxon>
        <taxon>Metazoa</taxon>
        <taxon>Ecdysozoa</taxon>
        <taxon>Nematoda</taxon>
        <taxon>Chromadorea</taxon>
        <taxon>Rhabditida</taxon>
        <taxon>Spirurina</taxon>
        <taxon>Ascaridomorpha</taxon>
        <taxon>Ascaridoidea</taxon>
        <taxon>Ascarididae</taxon>
        <taxon>Ascaris</taxon>
    </lineage>
</organism>
<keyword evidence="6" id="KW-0805">Transcription regulation</keyword>
<dbReference type="AlphaFoldDB" id="A0A9J2P9Q8"/>
<comment type="subcellular location">
    <subcellularLocation>
        <location evidence="1">Nucleus</location>
    </subcellularLocation>
</comment>
<dbReference type="GO" id="GO:0005634">
    <property type="term" value="C:nucleus"/>
    <property type="evidence" value="ECO:0007669"/>
    <property type="project" value="UniProtKB-SubCell"/>
</dbReference>
<keyword evidence="4" id="KW-0863">Zinc-finger</keyword>
<dbReference type="WBParaSite" id="ALUE_0000660701-mRNA-1">
    <property type="protein sequence ID" value="ALUE_0000660701-mRNA-1"/>
    <property type="gene ID" value="ALUE_0000660701"/>
</dbReference>
<keyword evidence="14" id="KW-1185">Reference proteome</keyword>
<accession>A0A9J2P9Q8</accession>
<evidence type="ECO:0000313" key="14">
    <source>
        <dbReference type="Proteomes" id="UP000036681"/>
    </source>
</evidence>
<evidence type="ECO:0000256" key="9">
    <source>
        <dbReference type="ARBA" id="ARBA00023170"/>
    </source>
</evidence>
<evidence type="ECO:0000256" key="6">
    <source>
        <dbReference type="ARBA" id="ARBA00023015"/>
    </source>
</evidence>
<protein>
    <submittedName>
        <fullName evidence="15">Nuclear receptor domain-containing protein</fullName>
    </submittedName>
</protein>
<dbReference type="SUPFAM" id="SSF48508">
    <property type="entry name" value="Nuclear receptor ligand-binding domain"/>
    <property type="match status" value="1"/>
</dbReference>
<comment type="similarity">
    <text evidence="2">Belongs to the nuclear hormone receptor family.</text>
</comment>
<evidence type="ECO:0000256" key="1">
    <source>
        <dbReference type="ARBA" id="ARBA00004123"/>
    </source>
</evidence>
<evidence type="ECO:0000313" key="15">
    <source>
        <dbReference type="WBParaSite" id="ALUE_0000660701-mRNA-1"/>
    </source>
</evidence>
<dbReference type="InterPro" id="IPR001628">
    <property type="entry name" value="Znf_hrmn_rcpt"/>
</dbReference>
<name>A0A9J2P9Q8_ASCLU</name>
<evidence type="ECO:0000256" key="8">
    <source>
        <dbReference type="ARBA" id="ARBA00023163"/>
    </source>
</evidence>
<dbReference type="Pfam" id="PF00105">
    <property type="entry name" value="zf-C4"/>
    <property type="match status" value="1"/>
</dbReference>
<evidence type="ECO:0000259" key="13">
    <source>
        <dbReference type="PROSITE" id="PS51843"/>
    </source>
</evidence>
<dbReference type="PRINTS" id="PR00047">
    <property type="entry name" value="STROIDFINGER"/>
</dbReference>
<keyword evidence="5" id="KW-0862">Zinc</keyword>
<feature type="region of interest" description="Disordered" evidence="11">
    <location>
        <begin position="1"/>
        <end position="23"/>
    </location>
</feature>
<dbReference type="SMART" id="SM00430">
    <property type="entry name" value="HOLI"/>
    <property type="match status" value="1"/>
</dbReference>
<keyword evidence="10" id="KW-0539">Nucleus</keyword>
<feature type="domain" description="Nuclear receptor" evidence="12">
    <location>
        <begin position="91"/>
        <end position="166"/>
    </location>
</feature>
<feature type="compositionally biased region" description="Low complexity" evidence="11">
    <location>
        <begin position="406"/>
        <end position="420"/>
    </location>
</feature>
<keyword evidence="8" id="KW-0804">Transcription</keyword>
<feature type="domain" description="NR LBD" evidence="13">
    <location>
        <begin position="299"/>
        <end position="598"/>
    </location>
</feature>
<dbReference type="CDD" id="cd06960">
    <property type="entry name" value="NR_DBD_HNF4A"/>
    <property type="match status" value="1"/>
</dbReference>
<evidence type="ECO:0000256" key="2">
    <source>
        <dbReference type="ARBA" id="ARBA00005993"/>
    </source>
</evidence>
<evidence type="ECO:0000256" key="7">
    <source>
        <dbReference type="ARBA" id="ARBA00023125"/>
    </source>
</evidence>
<evidence type="ECO:0000256" key="3">
    <source>
        <dbReference type="ARBA" id="ARBA00022723"/>
    </source>
</evidence>
<feature type="region of interest" description="Disordered" evidence="11">
    <location>
        <begin position="198"/>
        <end position="237"/>
    </location>
</feature>
<evidence type="ECO:0000256" key="5">
    <source>
        <dbReference type="ARBA" id="ARBA00022833"/>
    </source>
</evidence>
<dbReference type="SMART" id="SM00399">
    <property type="entry name" value="ZnF_C4"/>
    <property type="match status" value="1"/>
</dbReference>
<dbReference type="SUPFAM" id="SSF57716">
    <property type="entry name" value="Glucocorticoid receptor-like (DNA-binding domain)"/>
    <property type="match status" value="1"/>
</dbReference>
<evidence type="ECO:0000256" key="10">
    <source>
        <dbReference type="ARBA" id="ARBA00023242"/>
    </source>
</evidence>
<dbReference type="PROSITE" id="PS51030">
    <property type="entry name" value="NUCLEAR_REC_DBD_2"/>
    <property type="match status" value="1"/>
</dbReference>
<dbReference type="Gene3D" id="3.30.50.10">
    <property type="entry name" value="Erythroid Transcription Factor GATA-1, subunit A"/>
    <property type="match status" value="1"/>
</dbReference>